<accession>A0A7V7KIS7</accession>
<keyword evidence="2 4" id="KW-0067">ATP-binding</keyword>
<sequence length="551" mass="62460">MKVATVKLQNFKRFTNLTIRDIPASAKLVIIVGPNGSGKSSLFDAFNTWYRSKSGFGAPGDENYYRKDPTKAYSRGGNVVVQFHDHEDGRQVSKKSMYFRTAYRNDPDFNISSFGRMGAPHEQLKVSRFIDNDQTVSENYQRLVHATMAGVYSEDNDDMSVRALREELIGKVRQSMLNVFDDLVLNNIGDPLGDGSFHFKKGQVASYHYKNLSGGEKSAFDLLLDLNLKLDHYDDTVFFIDEPETHMHTGLQGNLIKEMHRIVPENSQMWITTHSLGVMRMAKTLSKEEPGSVVFIDFGEIDFDDEAVIGPASISGLMWEKFLSVALDDFSRDLNPEVLVMCEGNINGRKRKNFDSFLYGKIFSSKYPNVTFVSGGSCTEIEDTDHVGFRLLSEVLKGTKMARLIDRDDKSDEEVAELEAEGVFVTSRRHIEAYLFDDELIERLVIDKYRPDLLEEEGFDSDEEKRQELVRRAFEVKRSAMNNSVGRGRPTDDVKAASGDIYVGLKTLLNLTRCGNNADMFMRDVMSEYLCEDTNTFKELDEDVLAKILNA</sequence>
<dbReference type="GO" id="GO:0016887">
    <property type="term" value="F:ATP hydrolysis activity"/>
    <property type="evidence" value="ECO:0007669"/>
    <property type="project" value="InterPro"/>
</dbReference>
<dbReference type="EMBL" id="VTPY01000003">
    <property type="protein sequence ID" value="KAA0012980.1"/>
    <property type="molecule type" value="Genomic_DNA"/>
</dbReference>
<evidence type="ECO:0000313" key="4">
    <source>
        <dbReference type="EMBL" id="KAA0012980.1"/>
    </source>
</evidence>
<dbReference type="PANTHER" id="PTHR43581">
    <property type="entry name" value="ATP/GTP PHOSPHATASE"/>
    <property type="match status" value="1"/>
</dbReference>
<name>A0A7V7KIS7_9GAMM</name>
<dbReference type="InterPro" id="IPR051396">
    <property type="entry name" value="Bact_Antivir_Def_Nuclease"/>
</dbReference>
<reference evidence="4 5" key="1">
    <citation type="submission" date="2019-08" db="EMBL/GenBank/DDBJ databases">
        <title>Bioinformatics analysis of the strain L3 and L5.</title>
        <authorList>
            <person name="Li X."/>
        </authorList>
    </citation>
    <scope>NUCLEOTIDE SEQUENCE [LARGE SCALE GENOMIC DNA]</scope>
    <source>
        <strain evidence="4 5">L5</strain>
    </source>
</reference>
<organism evidence="4 5">
    <name type="scientific">Billgrantia pellis</name>
    <dbReference type="NCBI Taxonomy" id="2606936"/>
    <lineage>
        <taxon>Bacteria</taxon>
        <taxon>Pseudomonadati</taxon>
        <taxon>Pseudomonadota</taxon>
        <taxon>Gammaproteobacteria</taxon>
        <taxon>Oceanospirillales</taxon>
        <taxon>Halomonadaceae</taxon>
        <taxon>Billgrantia</taxon>
    </lineage>
</organism>
<dbReference type="Proteomes" id="UP000486760">
    <property type="component" value="Unassembled WGS sequence"/>
</dbReference>
<dbReference type="Gene3D" id="3.40.50.300">
    <property type="entry name" value="P-loop containing nucleotide triphosphate hydrolases"/>
    <property type="match status" value="1"/>
</dbReference>
<comment type="caution">
    <text evidence="4">The sequence shown here is derived from an EMBL/GenBank/DDBJ whole genome shotgun (WGS) entry which is preliminary data.</text>
</comment>
<dbReference type="PANTHER" id="PTHR43581:SF4">
    <property type="entry name" value="ATP_GTP PHOSPHATASE"/>
    <property type="match status" value="1"/>
</dbReference>
<dbReference type="RefSeq" id="WP_149327933.1">
    <property type="nucleotide sequence ID" value="NZ_VTPY01000003.1"/>
</dbReference>
<dbReference type="PROSITE" id="PS00211">
    <property type="entry name" value="ABC_TRANSPORTER_1"/>
    <property type="match status" value="1"/>
</dbReference>
<dbReference type="AlphaFoldDB" id="A0A7V7KIS7"/>
<proteinExistence type="predicted"/>
<keyword evidence="1" id="KW-0547">Nucleotide-binding</keyword>
<gene>
    <name evidence="4" type="ORF">F0A17_08655</name>
</gene>
<dbReference type="SUPFAM" id="SSF52540">
    <property type="entry name" value="P-loop containing nucleoside triphosphate hydrolases"/>
    <property type="match status" value="1"/>
</dbReference>
<keyword evidence="5" id="KW-1185">Reference proteome</keyword>
<evidence type="ECO:0000256" key="1">
    <source>
        <dbReference type="ARBA" id="ARBA00022741"/>
    </source>
</evidence>
<evidence type="ECO:0000256" key="2">
    <source>
        <dbReference type="ARBA" id="ARBA00022840"/>
    </source>
</evidence>
<evidence type="ECO:0000313" key="5">
    <source>
        <dbReference type="Proteomes" id="UP000486760"/>
    </source>
</evidence>
<dbReference type="InterPro" id="IPR027417">
    <property type="entry name" value="P-loop_NTPase"/>
</dbReference>
<evidence type="ECO:0000259" key="3">
    <source>
        <dbReference type="Pfam" id="PF13304"/>
    </source>
</evidence>
<dbReference type="GO" id="GO:0005524">
    <property type="term" value="F:ATP binding"/>
    <property type="evidence" value="ECO:0007669"/>
    <property type="project" value="UniProtKB-KW"/>
</dbReference>
<dbReference type="Pfam" id="PF13304">
    <property type="entry name" value="AAA_21"/>
    <property type="match status" value="1"/>
</dbReference>
<dbReference type="InterPro" id="IPR003959">
    <property type="entry name" value="ATPase_AAA_core"/>
</dbReference>
<protein>
    <submittedName>
        <fullName evidence="4">ATP-binding protein</fullName>
    </submittedName>
</protein>
<feature type="domain" description="ATPase AAA-type core" evidence="3">
    <location>
        <begin position="29"/>
        <end position="279"/>
    </location>
</feature>
<dbReference type="InterPro" id="IPR017871">
    <property type="entry name" value="ABC_transporter-like_CS"/>
</dbReference>